<name>A0A286RDP0_9BACT</name>
<proteinExistence type="predicted"/>
<dbReference type="EMBL" id="CP018477">
    <property type="protein sequence ID" value="ASV74076.1"/>
    <property type="molecule type" value="Genomic_DNA"/>
</dbReference>
<accession>A0A286RDP0</accession>
<dbReference type="Pfam" id="PF07585">
    <property type="entry name" value="BBP7"/>
    <property type="match status" value="1"/>
</dbReference>
<keyword evidence="2" id="KW-1185">Reference proteome</keyword>
<reference evidence="1 2" key="1">
    <citation type="journal article" name="Front. Microbiol.">
        <title>Sugar Metabolism of the First Thermophilic Planctomycete Thermogutta terrifontis: Comparative Genomic and Transcriptomic Approaches.</title>
        <authorList>
            <person name="Elcheninov A.G."/>
            <person name="Menzel P."/>
            <person name="Gudbergsdottir S.R."/>
            <person name="Slesarev A.I."/>
            <person name="Kadnikov V.V."/>
            <person name="Krogh A."/>
            <person name="Bonch-Osmolovskaya E.A."/>
            <person name="Peng X."/>
            <person name="Kublanov I.V."/>
        </authorList>
    </citation>
    <scope>NUCLEOTIDE SEQUENCE [LARGE SCALE GENOMIC DNA]</scope>
    <source>
        <strain evidence="1 2">R1</strain>
    </source>
</reference>
<organism evidence="1 2">
    <name type="scientific">Thermogutta terrifontis</name>
    <dbReference type="NCBI Taxonomy" id="1331910"/>
    <lineage>
        <taxon>Bacteria</taxon>
        <taxon>Pseudomonadati</taxon>
        <taxon>Planctomycetota</taxon>
        <taxon>Planctomycetia</taxon>
        <taxon>Pirellulales</taxon>
        <taxon>Thermoguttaceae</taxon>
        <taxon>Thermogutta</taxon>
    </lineage>
</organism>
<evidence type="ECO:0000313" key="2">
    <source>
        <dbReference type="Proteomes" id="UP000215086"/>
    </source>
</evidence>
<gene>
    <name evidence="1" type="ORF">THTE_1474</name>
</gene>
<sequence length="400" mass="45090">MQYFAPAQIDTFGGGRRANEGFFISGEYLRWSISKPDVTTVGYPGLTREVFYDTGISRIQSNTLDTSFIGSKFTDGSRVDLGYIEGHQGWLFSYYYLSTLGRTHGVASADIVFDDPPFGPPPTFRLLQGYVDAALTDIQNLPVTFNAPYIEDLDPDEGGDPDTLPEPSWGVMMENLVKNWSTELNYIYRFHPTRRGTTWELFLGVRYFELNEDFNVWAPYSYAPYDPTLDQNDPNGVGFPTAVGILADSYWFTKAENHVVGPQIGGRFFRSYNRWTFDVQARFFAGFNFQNIKQQGVLGSRLTPGLGAIEDVPLFMRTTGFSHSATEEEWAPCAELRATIKYQVTSKINLSVGWTGLWMDGIARASNMILYRVPDMGITMEHNTQDLFINGVTAGVEFNR</sequence>
<dbReference type="KEGG" id="ttf:THTE_1474"/>
<dbReference type="AlphaFoldDB" id="A0A286RDP0"/>
<dbReference type="InterPro" id="IPR011446">
    <property type="entry name" value="BBP7"/>
</dbReference>
<protein>
    <submittedName>
        <fullName evidence="1">Uncharacterized protein</fullName>
    </submittedName>
</protein>
<evidence type="ECO:0000313" key="1">
    <source>
        <dbReference type="EMBL" id="ASV74076.1"/>
    </source>
</evidence>
<dbReference type="Proteomes" id="UP000215086">
    <property type="component" value="Chromosome"/>
</dbReference>